<gene>
    <name evidence="15" type="primary">MUC2</name>
</gene>
<feature type="compositionally biased region" description="Low complexity" evidence="9">
    <location>
        <begin position="1663"/>
        <end position="1710"/>
    </location>
</feature>
<reference evidence="15" key="1">
    <citation type="submission" date="2025-08" db="UniProtKB">
        <authorList>
            <consortium name="RefSeq"/>
        </authorList>
    </citation>
    <scope>IDENTIFICATION</scope>
    <source>
        <tissue evidence="15">Blood</tissue>
    </source>
</reference>
<feature type="compositionally biased region" description="Low complexity" evidence="9">
    <location>
        <begin position="1751"/>
        <end position="1798"/>
    </location>
</feature>
<feature type="compositionally biased region" description="Low complexity" evidence="9">
    <location>
        <begin position="2564"/>
        <end position="2641"/>
    </location>
</feature>
<dbReference type="InterPro" id="IPR001846">
    <property type="entry name" value="VWF_type-D"/>
</dbReference>
<dbReference type="Pfam" id="PF13330">
    <property type="entry name" value="Mucin2_WxxW"/>
    <property type="match status" value="3"/>
</dbReference>
<evidence type="ECO:0000256" key="10">
    <source>
        <dbReference type="SAM" id="SignalP"/>
    </source>
</evidence>
<dbReference type="PANTHER" id="PTHR11339:SF371">
    <property type="entry name" value="MUCIN-2"/>
    <property type="match status" value="1"/>
</dbReference>
<feature type="compositionally biased region" description="Low complexity" evidence="9">
    <location>
        <begin position="1938"/>
        <end position="1991"/>
    </location>
</feature>
<dbReference type="SMART" id="SM00215">
    <property type="entry name" value="VWC_out"/>
    <property type="match status" value="4"/>
</dbReference>
<evidence type="ECO:0000256" key="1">
    <source>
        <dbReference type="ARBA" id="ARBA00004613"/>
    </source>
</evidence>
<protein>
    <submittedName>
        <fullName evidence="15">Mucin-2</fullName>
    </submittedName>
</protein>
<evidence type="ECO:0000256" key="2">
    <source>
        <dbReference type="ARBA" id="ARBA00022525"/>
    </source>
</evidence>
<comment type="caution">
    <text evidence="8">Lacks conserved residue(s) required for the propagation of feature annotation.</text>
</comment>
<dbReference type="PROSITE" id="PS01185">
    <property type="entry name" value="CTCK_1"/>
    <property type="match status" value="1"/>
</dbReference>
<dbReference type="PROSITE" id="PS51233">
    <property type="entry name" value="VWFD"/>
    <property type="match status" value="4"/>
</dbReference>
<feature type="compositionally biased region" description="Low complexity" evidence="9">
    <location>
        <begin position="1727"/>
        <end position="1737"/>
    </location>
</feature>
<evidence type="ECO:0000256" key="9">
    <source>
        <dbReference type="SAM" id="MobiDB-lite"/>
    </source>
</evidence>
<dbReference type="Pfam" id="PF01826">
    <property type="entry name" value="TIL"/>
    <property type="match status" value="1"/>
</dbReference>
<dbReference type="PANTHER" id="PTHR11339">
    <property type="entry name" value="EXTRACELLULAR MATRIX GLYCOPROTEIN RELATED"/>
    <property type="match status" value="1"/>
</dbReference>
<feature type="signal peptide" evidence="10">
    <location>
        <begin position="1"/>
        <end position="18"/>
    </location>
</feature>
<dbReference type="SMART" id="SM00216">
    <property type="entry name" value="VWD"/>
    <property type="match status" value="4"/>
</dbReference>
<feature type="compositionally biased region" description="Low complexity" evidence="9">
    <location>
        <begin position="3068"/>
        <end position="3145"/>
    </location>
</feature>
<dbReference type="Pfam" id="PF08742">
    <property type="entry name" value="C8"/>
    <property type="match status" value="4"/>
</dbReference>
<dbReference type="Gene3D" id="2.10.25.10">
    <property type="entry name" value="Laminin"/>
    <property type="match status" value="4"/>
</dbReference>
<dbReference type="SUPFAM" id="SSF57603">
    <property type="entry name" value="FnI-like domain"/>
    <property type="match status" value="2"/>
</dbReference>
<feature type="domain" description="VWFD" evidence="13">
    <location>
        <begin position="32"/>
        <end position="203"/>
    </location>
</feature>
<feature type="compositionally biased region" description="Low complexity" evidence="9">
    <location>
        <begin position="3152"/>
        <end position="3229"/>
    </location>
</feature>
<feature type="compositionally biased region" description="Low complexity" evidence="9">
    <location>
        <begin position="2228"/>
        <end position="2305"/>
    </location>
</feature>
<feature type="compositionally biased region" description="Pro residues" evidence="9">
    <location>
        <begin position="1925"/>
        <end position="1937"/>
    </location>
</feature>
<feature type="domain" description="VWFD" evidence="13">
    <location>
        <begin position="858"/>
        <end position="1028"/>
    </location>
</feature>
<feature type="compositionally biased region" description="Pro residues" evidence="9">
    <location>
        <begin position="1738"/>
        <end position="1750"/>
    </location>
</feature>
<feature type="domain" description="VWFC" evidence="12">
    <location>
        <begin position="3962"/>
        <end position="4031"/>
    </location>
</feature>
<feature type="domain" description="VWFC" evidence="12">
    <location>
        <begin position="4069"/>
        <end position="4136"/>
    </location>
</feature>
<dbReference type="SMART" id="SM00214">
    <property type="entry name" value="VWC"/>
    <property type="match status" value="3"/>
</dbReference>
<evidence type="ECO:0000313" key="14">
    <source>
        <dbReference type="Proteomes" id="UP001652627"/>
    </source>
</evidence>
<keyword evidence="7" id="KW-0325">Glycoprotein</keyword>
<evidence type="ECO:0000259" key="12">
    <source>
        <dbReference type="PROSITE" id="PS50184"/>
    </source>
</evidence>
<feature type="domain" description="CTCK" evidence="11">
    <location>
        <begin position="4219"/>
        <end position="4306"/>
    </location>
</feature>
<feature type="compositionally biased region" description="Low complexity" evidence="9">
    <location>
        <begin position="2648"/>
        <end position="2725"/>
    </location>
</feature>
<dbReference type="PROSITE" id="PS50184">
    <property type="entry name" value="VWFC_2"/>
    <property type="match status" value="2"/>
</dbReference>
<evidence type="ECO:0000256" key="8">
    <source>
        <dbReference type="PROSITE-ProRule" id="PRU00039"/>
    </source>
</evidence>
<feature type="compositionally biased region" description="Low complexity" evidence="9">
    <location>
        <begin position="2060"/>
        <end position="2137"/>
    </location>
</feature>
<feature type="compositionally biased region" description="Low complexity" evidence="9">
    <location>
        <begin position="2144"/>
        <end position="2221"/>
    </location>
</feature>
<dbReference type="PROSITE" id="PS01225">
    <property type="entry name" value="CTCK_2"/>
    <property type="match status" value="1"/>
</dbReference>
<evidence type="ECO:0000256" key="4">
    <source>
        <dbReference type="ARBA" id="ARBA00022737"/>
    </source>
</evidence>
<feature type="region of interest" description="Disordered" evidence="9">
    <location>
        <begin position="2042"/>
        <end position="3418"/>
    </location>
</feature>
<feature type="compositionally biased region" description="Pro residues" evidence="9">
    <location>
        <begin position="1463"/>
        <end position="1475"/>
    </location>
</feature>
<dbReference type="CDD" id="cd19941">
    <property type="entry name" value="TIL"/>
    <property type="match status" value="4"/>
</dbReference>
<accession>A0ABM4EFG4</accession>
<feature type="region of interest" description="Disordered" evidence="9">
    <location>
        <begin position="3478"/>
        <end position="3508"/>
    </location>
</feature>
<keyword evidence="3 10" id="KW-0732">Signal</keyword>
<keyword evidence="14" id="KW-1185">Reference proteome</keyword>
<keyword evidence="4" id="KW-0677">Repeat</keyword>
<feature type="compositionally biased region" description="Low complexity" evidence="9">
    <location>
        <begin position="3236"/>
        <end position="3313"/>
    </location>
</feature>
<evidence type="ECO:0000256" key="7">
    <source>
        <dbReference type="ARBA" id="ARBA00023180"/>
    </source>
</evidence>
<dbReference type="Proteomes" id="UP001652627">
    <property type="component" value="Chromosome 4"/>
</dbReference>
<feature type="compositionally biased region" description="Low complexity" evidence="9">
    <location>
        <begin position="3320"/>
        <end position="3397"/>
    </location>
</feature>
<feature type="domain" description="VWFD" evidence="13">
    <location>
        <begin position="3629"/>
        <end position="3812"/>
    </location>
</feature>
<feature type="compositionally biased region" description="Polar residues" evidence="9">
    <location>
        <begin position="3398"/>
        <end position="3418"/>
    </location>
</feature>
<feature type="compositionally biased region" description="Low complexity" evidence="9">
    <location>
        <begin position="2396"/>
        <end position="2473"/>
    </location>
</feature>
<feature type="compositionally biased region" description="Low complexity" evidence="9">
    <location>
        <begin position="2312"/>
        <end position="2389"/>
    </location>
</feature>
<dbReference type="InterPro" id="IPR006207">
    <property type="entry name" value="Cys_knot_C"/>
</dbReference>
<feature type="compositionally biased region" description="Pro residues" evidence="9">
    <location>
        <begin position="1650"/>
        <end position="1662"/>
    </location>
</feature>
<dbReference type="InterPro" id="IPR002919">
    <property type="entry name" value="TIL_dom"/>
</dbReference>
<evidence type="ECO:0000259" key="11">
    <source>
        <dbReference type="PROSITE" id="PS01225"/>
    </source>
</evidence>
<feature type="chain" id="PRO_5045983997" evidence="10">
    <location>
        <begin position="19"/>
        <end position="4337"/>
    </location>
</feature>
<evidence type="ECO:0000256" key="6">
    <source>
        <dbReference type="ARBA" id="ARBA00023157"/>
    </source>
</evidence>
<dbReference type="RefSeq" id="XP_067151439.1">
    <property type="nucleotide sequence ID" value="XM_067295338.1"/>
</dbReference>
<keyword evidence="6 8" id="KW-1015">Disulfide bond</keyword>
<dbReference type="InterPro" id="IPR025155">
    <property type="entry name" value="WxxW_domain"/>
</dbReference>
<dbReference type="Pfam" id="PF00094">
    <property type="entry name" value="VWD"/>
    <property type="match status" value="4"/>
</dbReference>
<feature type="domain" description="VWFD" evidence="13">
    <location>
        <begin position="387"/>
        <end position="562"/>
    </location>
</feature>
<sequence>MGLRVASLFMLWLALSYASEIKKGRARSHGHYVCSTWGNNHFKTFDGDVYQFPGLCEYNFASDCRESYKEFSVQIQRALNSNNHPVIQYILITIKDFTVYLTSKLAVVDGQIVKTPYYSSGMFIENNDIYTKVYAKLGLILIWNQEDALMVELDSKFNNHTCGLCGDYNGIPIYNEFISEVASYNSITYGNLQRINKPNANCEDPDETQALPSCNEHRDECEKLLTSSAFADCHSRLNVEMYVQACMQDKCACNGNEDSFCLCSTISEYSRQCSHAGGRPGEWRTQHFCPKTCPGNMIYRESSSPCINTCSHLEISSLCEEHYMDGCFCPEGTVYDDITEKGCVPVSQCYCKLHGKGYSPGQSITSECEECTCDSGRWTCKDLPCPGACSVEGGSHITTFDGKKYTFHGDCYYVLAKGTASDSYVLLAELTPCGFTDWQTCLKTVVLLTDHRKNVVVFRSDGSVLLNEMTVNVPHVSASFSVFKPSSYYLIVQTSFGLRLQIQLFPVMQLFATADPSAKENLEGLCGNFNGIEGDDFQTASGLVEATGSAFANTWKAQSTCTDKIERLEDPCSLSIESANYAEHWCSLLKKSEGPFARCHLVIDPSEYYKKCKYDTCLCKDSEECLCAALSSYSRACAFKGIILGGWRQTVCTKEVSACPENQIFLYNLTMCQQTCRSVADGEKHCLQDFIPVDGCGCPDNTYLDNQDTCVPISKCPCYFRGSYLEPGDYVTKDDERCVCRNAKLQCTSVTLRRATECPPHKTYFDCNTFQNWTSQTPIQLSCHTPRTDHFQAECVSGCVCPQGLFDDGKGGCVEEKDCPCIHNNQWYSHGDEITVDCKTCTCQKGGWSCTKGGVCYGTCTIYGSGHYITFDGKFYDFDGSCEYVATQDFCGDKNSSSSFSVITENVPCGTTGVTCSKAIKMFLGNTELKLENKDYKEIQRDIGDEVHYRKRTVGLYLVIEASNGVMLIWDKKTTIFIKLTTDYQGKVCGLCGNFDGKSNNDFTTRSGLQETSALEFGNSWKQSYTCPDVTEEILPCNVKPHRKSWAEKECYLIRSAVFEICHSKVDPTPFYEACVHDACSCDSGGDCECFCSAVAAYAQECIKAKACVFWRTPDICPIFCDYYNPRDECEWHYEPCGSDIMTCKMINNVSTNFSVPYLEGCYPRCPPEKPIYNEETKKCETRDDCGCYFNGTYYEPEEEIPVEENCTRCVCVSSGVTNCTTIPGCPCVINGTRYEVGDPVGQIQEGDMCITYVCGENGSIIVGSIVPCPTTPSPVSSTSFSTPSTVSSTSFITTRSTPGTTTPCFELICNWTQWYDVSRPNEGDGDYETYDAIRNKHGNEICEVPEEIECRAENRPDMSLEELGQKVECNVTYGLICKNEEQSDATPICYNYEIRVYCCEWHEVPCETKPGSTPVHSTTTSTTVVVDTTTWQPAVTTTTPKPTPTTRPECIPSTTTGSTVPPHVPTTTPTPTPSETPTSTTPYSTTSTTIWQTTTTIPGTPTPTPTTITSTRSPSPTPTTSLTPPPTTTAGNLSCDCIWTDWIDVSYPTVGAGGGEDESYENIQKHDPSWVCVKAENISCRAKDFPHVPIEDLGQKVECDVDKGLTCKNKDQVAGAVIPFCLNYEISVCCVPDRPECIPSTTTGSTVPPHVPTTTPTPTPSETPTSTTPYSTTSTTIWQTTTTIPGTPTPTPTTITSTRSPSPTPTTSLTPPPTTTAGNCPTPECIPSTTTGSTVPPHVPTTTPTPTPSETPTSTTPYSTTSTTIWQTTTTIPGTPTPTPTTITSTRSPSPTPTTSLTPPPTTTAVSCDCIWTDWIDVSYPTVGAGGGEDESYENIQKHDPSWVCVKAENISCRAKDFPHVPIEDLGQKVECDVDKGLTCKNKDQVTGGVIPMPFCLNYEISVCCVPDRPECIPSTTTGSTVPPHVPTTTPTPTPSETPTSTTPYSATSTTTTTIPGTPTPTPTTIIGTPSPSTSTLTTTTKPPEIITRTPQPPSTLPIEKLTTTTKAPTHTTTPITPTATSLPTTTTTEITSTVYTKKTTTIQPGSTSPASVTTSAITETGSTPEVTPPGSTSSGTTSPRTPIVTGTSSPLTTTTTGTPPPGSASTSTSTVTPSQTSSPVSPTTSHTPGSTSPASVTTSAITETGSTPEVTPPGSTSSGTTSPRTPIVTGTSSPLTTTTTGTPPPGSASTSTSTVTPSQTSSPVSPTTSRTPGSTSPASVTTSAITETGSTPEVTPPGSTSSGTTSPRTPIVTGTSSPLTTTTTGTPPPGSASTSTSTVTPSQTSSPVSPTTSRTPGSTSPASVTTSAITETGSTPEVTPPGSTSSGTTSPRTPIVTGTSSPLTTTTTGTPPPGSASTSTSTVTPSQTSSPVSPTTSRTPGSTSPASVTTSAITETGSTPEVTPPGSTSSGTTSPRTPIVTGTSSPLTTTTTGTPPPGSASTSTSTVTPSQTSSPVSSTTSRTPGSTSPASVTTSAITETGSTPEVTPPGSTSSGTTSPRTPIVTGTSSPLTTTTTGTPPPGSASTSTSTVTPSQTSSPVSPTTSRTPGSTSPASVTTSAITETGSTPEVTPPGSTSSGTTSPRTPIVTGTSSPLTTTTTGTPPPGSASTSTSTVTPSQTSSPVSPTTSRTPGSTSPASVTTSAITETGSTPEVTPPGSTSSGTTSPRTPIVTGTSSPLTTTTTGTPPPGSASTSTSTVTPSQTSSPVSPTTSHTPGSTSPASVTTSAITETGSTPEVTPPGSTSSGTTSPRTPIVTGTSSPLTTTTTGTPPPGSASTSTSTVTPSQTSSPVSPTTSHTPGSTSPASVTTSAITETGSTPEVTPPGSTSSGTTSPRTPIVTGTSSPLTTTTTGTPPPGSASTSTSTVTPSQTSSPVSPTTSHTPGSTSPASVTTSAITETGSTPEVTPPGSTSSGTTSPRTPIVTGTSSPLTTTTTGTPPPGSASTSTSTVTPSQTSSPVSSTTSRTPGSTSPASVTTSAITETESTPEVTPPGSTSSGTTSPRTPIVTGTSSPLTTTTTGTPPPGSASTSTSTVTPSQTSSPVSPTTSHTPGSTSPASVTTSAITETGSTPEVTPPGSTSSGTTSPRTPIVTGTSSPLTTTTTGTPPPGSASTSTSTVTPSQTSSPVSPTTSHTPGSTSPASVTTSAITETESTPEVTPPGSTSSGTTSPRTPIVTGTSSPLTTTTTGTPPPGSASTSTSTVTPSQTSSPVSPTTSHTPGSTSPASVTTSAITETESTPEVTPPGSTSSGTTSPRTPIVTGTSSPLTTTTTGTPPPGSASTSTSTVTPSQTSSPVSPTTSRTPGSTSPASVTTSAITETGSTPEVTPPGSTSSGTTSPRTPIVTGTSSPLTTTTTGTPPPGSASTSTSTVTPSQTSSPVSPTTSRTPGSTSPASVTTSAITETGSTPKVTTSASPLTSIKTTPVFTMTSGTIETTSTGTFSGPTVPFSTSASFTTHSETTSVESTSSLVTSFPVSATTSGTTPTESFTTTSGTTTTSSTATPVTTTTSSEIVSLVSTSTSGPTTVSSTGTISGTSTYKTVTTVSSTSAVPPTTPGKNCTISPNQTIPSGDSWWPCNCTEAKCVEDNIFVLIPVICNPPPKPSCTNGLAPVPVLDKDGCCWHWECDCYCTGWGDPHYITFDGQYYSYQGNCTYVLVEEINKSVDNFGIYIDNYHCNAQDAVSCPRTLIVRHETQEVRIATVRPNSFKVEVTVNKQAVALPYKKFGLTVYESGINHVVEIPELKVNVTYNGLSFSIRMPYSSFGNNTQGQCGTCTNNTADDCMLPNGNIAENCETMADHWQVVDPSKPQCSPGLIPTKGPSTTTGQPCKESSICQLLLGSVFEKCHKLVYPEKYYAACVFDSCTLPQLDLECSSLQIYAATCADQGVCIDWRSHTNGVCCKYFCPAYKEYRACGPIKEMTCKSSPEQQNQNETKAVEGCFCPNGTMLYDSGVDVCVKTCGCVGLDNKPREYGEKFTVDCKDCICLEGGNGIVCEAHKCAEQNKTSCDGEGLYKVTEVNSEDPCCPIITCKCNTSLCTTKPPKCKLGFEVYSHIPSGQCCPVYQCVSKRVCVHENAEFLPNSSVFVDKCQNCFCTNEVNITTQLNVISCEHVPCDTYCEPGYERQPVKGECCGKCVQTKCVIHTQQSSVLILSPGEFKNDPYNNCTVYSCVNIHNQLISSTSEITCPAFNEETCKPGTVTLLPNGCCKTCAPLDSPTPCSVRQRKDFIVYQGCHSLTRVDLTECEGTCGTFSLYSAEANSLEHSCSCCREAKTSVRAVELKCPTGHSITHKYVYVESCSCQETECDISKSKESTSSEENDKERALSRIKRAISLTSK</sequence>
<dbReference type="Pfam" id="PF25962">
    <property type="entry name" value="TIL_OTOGL_Mucin"/>
    <property type="match status" value="1"/>
</dbReference>
<feature type="compositionally biased region" description="Low complexity" evidence="9">
    <location>
        <begin position="1476"/>
        <end position="1523"/>
    </location>
</feature>
<dbReference type="GeneID" id="106496918"/>
<comment type="subcellular location">
    <subcellularLocation>
        <location evidence="1">Secreted</location>
    </subcellularLocation>
</comment>
<evidence type="ECO:0000256" key="5">
    <source>
        <dbReference type="ARBA" id="ARBA00023008"/>
    </source>
</evidence>
<proteinExistence type="predicted"/>
<feature type="region of interest" description="Disordered" evidence="9">
    <location>
        <begin position="1917"/>
        <end position="2000"/>
    </location>
</feature>
<organism evidence="14 15">
    <name type="scientific">Apteryx mantelli</name>
    <name type="common">North Island brown kiwi</name>
    <dbReference type="NCBI Taxonomy" id="2696672"/>
    <lineage>
        <taxon>Eukaryota</taxon>
        <taxon>Metazoa</taxon>
        <taxon>Chordata</taxon>
        <taxon>Craniata</taxon>
        <taxon>Vertebrata</taxon>
        <taxon>Euteleostomi</taxon>
        <taxon>Archelosauria</taxon>
        <taxon>Archosauria</taxon>
        <taxon>Dinosauria</taxon>
        <taxon>Saurischia</taxon>
        <taxon>Theropoda</taxon>
        <taxon>Coelurosauria</taxon>
        <taxon>Aves</taxon>
        <taxon>Palaeognathae</taxon>
        <taxon>Apterygiformes</taxon>
        <taxon>Apterygidae</taxon>
        <taxon>Apteryx</taxon>
    </lineage>
</organism>
<feature type="compositionally biased region" description="Low complexity" evidence="9">
    <location>
        <begin position="1435"/>
        <end position="1462"/>
    </location>
</feature>
<feature type="disulfide bond" evidence="8">
    <location>
        <begin position="4244"/>
        <end position="4298"/>
    </location>
</feature>
<keyword evidence="5" id="KW-0186">Copper</keyword>
<dbReference type="SUPFAM" id="SSF57567">
    <property type="entry name" value="Serine protease inhibitors"/>
    <property type="match status" value="4"/>
</dbReference>
<feature type="compositionally biased region" description="Low complexity" evidence="9">
    <location>
        <begin position="2732"/>
        <end position="2809"/>
    </location>
</feature>
<evidence type="ECO:0000313" key="15">
    <source>
        <dbReference type="RefSeq" id="XP_067151439.1"/>
    </source>
</evidence>
<feature type="region of interest" description="Disordered" evidence="9">
    <location>
        <begin position="1642"/>
        <end position="1802"/>
    </location>
</feature>
<feature type="disulfide bond" evidence="8">
    <location>
        <begin position="4248"/>
        <end position="4300"/>
    </location>
</feature>
<feature type="compositionally biased region" description="Polar residues" evidence="9">
    <location>
        <begin position="2045"/>
        <end position="2059"/>
    </location>
</feature>
<name>A0ABM4EFG4_9AVES</name>
<feature type="region of interest" description="Disordered" evidence="9">
    <location>
        <begin position="1435"/>
        <end position="1529"/>
    </location>
</feature>
<feature type="compositionally biased region" description="Low complexity" evidence="9">
    <location>
        <begin position="2984"/>
        <end position="3061"/>
    </location>
</feature>
<feature type="compositionally biased region" description="Low complexity" evidence="9">
    <location>
        <begin position="2816"/>
        <end position="2893"/>
    </location>
</feature>
<dbReference type="InterPro" id="IPR050780">
    <property type="entry name" value="Mucin_vWF_Thrombospondin_sf"/>
</dbReference>
<dbReference type="SMART" id="SM00041">
    <property type="entry name" value="CT"/>
    <property type="match status" value="1"/>
</dbReference>
<feature type="disulfide bond" evidence="8">
    <location>
        <begin position="4233"/>
        <end position="4282"/>
    </location>
</feature>
<dbReference type="SMART" id="SM00832">
    <property type="entry name" value="C8"/>
    <property type="match status" value="4"/>
</dbReference>
<evidence type="ECO:0000259" key="13">
    <source>
        <dbReference type="PROSITE" id="PS51233"/>
    </source>
</evidence>
<dbReference type="InterPro" id="IPR014853">
    <property type="entry name" value="VWF/SSPO/ZAN-like_Cys-rich_dom"/>
</dbReference>
<dbReference type="PROSITE" id="PS01208">
    <property type="entry name" value="VWFC_1"/>
    <property type="match status" value="1"/>
</dbReference>
<feature type="compositionally biased region" description="Low complexity" evidence="9">
    <location>
        <begin position="2480"/>
        <end position="2557"/>
    </location>
</feature>
<keyword evidence="2" id="KW-0964">Secreted</keyword>
<feature type="compositionally biased region" description="Low complexity" evidence="9">
    <location>
        <begin position="2900"/>
        <end position="2977"/>
    </location>
</feature>
<dbReference type="InterPro" id="IPR058753">
    <property type="entry name" value="TIL_OTOGL_Mucin"/>
</dbReference>
<evidence type="ECO:0000256" key="3">
    <source>
        <dbReference type="ARBA" id="ARBA00022729"/>
    </source>
</evidence>
<dbReference type="InterPro" id="IPR036084">
    <property type="entry name" value="Ser_inhib-like_sf"/>
</dbReference>
<dbReference type="InterPro" id="IPR001007">
    <property type="entry name" value="VWF_dom"/>
</dbReference>
<feature type="region of interest" description="Disordered" evidence="9">
    <location>
        <begin position="2006"/>
        <end position="2025"/>
    </location>
</feature>
<dbReference type="PRINTS" id="PR01217">
    <property type="entry name" value="PRICHEXTENSN"/>
</dbReference>